<dbReference type="Pfam" id="PF02518">
    <property type="entry name" value="HATPase_c"/>
    <property type="match status" value="1"/>
</dbReference>
<dbReference type="PROSITE" id="PS50109">
    <property type="entry name" value="HIS_KIN"/>
    <property type="match status" value="1"/>
</dbReference>
<dbReference type="InterPro" id="IPR036890">
    <property type="entry name" value="HATPase_C_sf"/>
</dbReference>
<organism evidence="18 19">
    <name type="scientific">Parendozoicomonas callyspongiae</name>
    <dbReference type="NCBI Taxonomy" id="2942213"/>
    <lineage>
        <taxon>Bacteria</taxon>
        <taxon>Pseudomonadati</taxon>
        <taxon>Pseudomonadota</taxon>
        <taxon>Gammaproteobacteria</taxon>
        <taxon>Oceanospirillales</taxon>
        <taxon>Endozoicomonadaceae</taxon>
        <taxon>Parendozoicomonas</taxon>
    </lineage>
</organism>
<feature type="domain" description="Histidine kinase" evidence="16">
    <location>
        <begin position="277"/>
        <end position="474"/>
    </location>
</feature>
<proteinExistence type="predicted"/>
<keyword evidence="7" id="KW-0808">Transferase</keyword>
<comment type="catalytic activity">
    <reaction evidence="1">
        <text>ATP + protein L-histidine = ADP + protein N-phospho-L-histidine.</text>
        <dbReference type="EC" id="2.7.13.3"/>
    </reaction>
</comment>
<evidence type="ECO:0000256" key="1">
    <source>
        <dbReference type="ARBA" id="ARBA00000085"/>
    </source>
</evidence>
<evidence type="ECO:0000256" key="11">
    <source>
        <dbReference type="ARBA" id="ARBA00022840"/>
    </source>
</evidence>
<evidence type="ECO:0000259" key="16">
    <source>
        <dbReference type="PROSITE" id="PS50109"/>
    </source>
</evidence>
<dbReference type="Gene3D" id="1.10.8.500">
    <property type="entry name" value="HAMP domain in histidine kinase"/>
    <property type="match status" value="1"/>
</dbReference>
<dbReference type="PROSITE" id="PS50885">
    <property type="entry name" value="HAMP"/>
    <property type="match status" value="1"/>
</dbReference>
<evidence type="ECO:0000259" key="17">
    <source>
        <dbReference type="PROSITE" id="PS50885"/>
    </source>
</evidence>
<evidence type="ECO:0000256" key="10">
    <source>
        <dbReference type="ARBA" id="ARBA00022777"/>
    </source>
</evidence>
<evidence type="ECO:0000256" key="13">
    <source>
        <dbReference type="ARBA" id="ARBA00023012"/>
    </source>
</evidence>
<keyword evidence="14 15" id="KW-0472">Membrane</keyword>
<evidence type="ECO:0000256" key="9">
    <source>
        <dbReference type="ARBA" id="ARBA00022741"/>
    </source>
</evidence>
<dbReference type="InterPro" id="IPR050980">
    <property type="entry name" value="2C_sensor_his_kinase"/>
</dbReference>
<dbReference type="InterPro" id="IPR036097">
    <property type="entry name" value="HisK_dim/P_sf"/>
</dbReference>
<dbReference type="RefSeq" id="WP_249701390.1">
    <property type="nucleotide sequence ID" value="NZ_JAMFLX010000031.1"/>
</dbReference>
<dbReference type="InterPro" id="IPR003660">
    <property type="entry name" value="HAMP_dom"/>
</dbReference>
<dbReference type="InterPro" id="IPR004358">
    <property type="entry name" value="Sig_transdc_His_kin-like_C"/>
</dbReference>
<dbReference type="InterPro" id="IPR005467">
    <property type="entry name" value="His_kinase_dom"/>
</dbReference>
<accession>A0ABT0PK29</accession>
<sequence length="474" mass="53942">MRRFSPTSLTAQMIVVILLALLLAQILTAWIMLDAHRANLYNSNQWQQVNRAMSLTRQLLHTPQMFHQSMVKAASVPRAEFTLSSKPILKRTHNMVFESVFVRKVEQKLGPDFKGKVRVEMKEYDRREVWGYICTNDDGSFSQRMGCRHMFNEKRDRFLDDDGRSSFIALSIQLPDKTWLNLISRAPVSPPLTAWQTIIYLLISSALVMIAMVFMVRRITRPIRALSQASNRLGRGEHVEPLEESGPKDIRRATRAFNQMNERIDRFLADRTSMLAALSHDLRTPITTLRLRIELLPDSPDKEKLLATLDEMQQMAEATLSFARESAMKEDSRKVSLGALVESLCEDLADIGQDIRYTDSPEVITICRPISLKRALRNLIENAVKYGRYAQVSMDLSKTTATIIIEDNGPGIREEDMERIFEPFVRLENSRNRDTGGIGLGMAIARNIIHAHGGDIHLKNRSEGGLIIEVTLPL</sequence>
<keyword evidence="12 15" id="KW-1133">Transmembrane helix</keyword>
<dbReference type="SUPFAM" id="SSF47384">
    <property type="entry name" value="Homodimeric domain of signal transducing histidine kinase"/>
    <property type="match status" value="1"/>
</dbReference>
<dbReference type="CDD" id="cd00082">
    <property type="entry name" value="HisKA"/>
    <property type="match status" value="1"/>
</dbReference>
<dbReference type="Proteomes" id="UP001203338">
    <property type="component" value="Unassembled WGS sequence"/>
</dbReference>
<keyword evidence="4" id="KW-1003">Cell membrane</keyword>
<evidence type="ECO:0000256" key="7">
    <source>
        <dbReference type="ARBA" id="ARBA00022679"/>
    </source>
</evidence>
<comment type="caution">
    <text evidence="18">The sequence shown here is derived from an EMBL/GenBank/DDBJ whole genome shotgun (WGS) entry which is preliminary data.</text>
</comment>
<feature type="domain" description="HAMP" evidence="17">
    <location>
        <begin position="217"/>
        <end position="269"/>
    </location>
</feature>
<dbReference type="Pfam" id="PF00672">
    <property type="entry name" value="HAMP"/>
    <property type="match status" value="1"/>
</dbReference>
<evidence type="ECO:0000256" key="3">
    <source>
        <dbReference type="ARBA" id="ARBA00012438"/>
    </source>
</evidence>
<keyword evidence="6" id="KW-0597">Phosphoprotein</keyword>
<evidence type="ECO:0000256" key="12">
    <source>
        <dbReference type="ARBA" id="ARBA00022989"/>
    </source>
</evidence>
<comment type="subcellular location">
    <subcellularLocation>
        <location evidence="2">Cell inner membrane</location>
        <topology evidence="2">Multi-pass membrane protein</topology>
    </subcellularLocation>
</comment>
<evidence type="ECO:0000313" key="19">
    <source>
        <dbReference type="Proteomes" id="UP001203338"/>
    </source>
</evidence>
<dbReference type="SMART" id="SM00304">
    <property type="entry name" value="HAMP"/>
    <property type="match status" value="1"/>
</dbReference>
<keyword evidence="11 18" id="KW-0067">ATP-binding</keyword>
<dbReference type="SUPFAM" id="SSF158472">
    <property type="entry name" value="HAMP domain-like"/>
    <property type="match status" value="1"/>
</dbReference>
<keyword evidence="10" id="KW-0418">Kinase</keyword>
<dbReference type="EC" id="2.7.13.3" evidence="3"/>
<dbReference type="GO" id="GO:0005524">
    <property type="term" value="F:ATP binding"/>
    <property type="evidence" value="ECO:0007669"/>
    <property type="project" value="UniProtKB-KW"/>
</dbReference>
<protein>
    <recommendedName>
        <fullName evidence="3">histidine kinase</fullName>
        <ecNumber evidence="3">2.7.13.3</ecNumber>
    </recommendedName>
</protein>
<evidence type="ECO:0000256" key="14">
    <source>
        <dbReference type="ARBA" id="ARBA00023136"/>
    </source>
</evidence>
<dbReference type="CDD" id="cd00075">
    <property type="entry name" value="HATPase"/>
    <property type="match status" value="1"/>
</dbReference>
<dbReference type="Gene3D" id="1.10.287.130">
    <property type="match status" value="1"/>
</dbReference>
<reference evidence="18 19" key="1">
    <citation type="submission" date="2022-05" db="EMBL/GenBank/DDBJ databases">
        <authorList>
            <person name="Park J.-S."/>
        </authorList>
    </citation>
    <scope>NUCLEOTIDE SEQUENCE [LARGE SCALE GENOMIC DNA]</scope>
    <source>
        <strain evidence="18 19">2012CJ34-2</strain>
    </source>
</reference>
<dbReference type="Pfam" id="PF00512">
    <property type="entry name" value="HisKA"/>
    <property type="match status" value="1"/>
</dbReference>
<dbReference type="PANTHER" id="PTHR44936">
    <property type="entry name" value="SENSOR PROTEIN CREC"/>
    <property type="match status" value="1"/>
</dbReference>
<evidence type="ECO:0000256" key="6">
    <source>
        <dbReference type="ARBA" id="ARBA00022553"/>
    </source>
</evidence>
<evidence type="ECO:0000256" key="4">
    <source>
        <dbReference type="ARBA" id="ARBA00022475"/>
    </source>
</evidence>
<gene>
    <name evidence="18" type="ORF">M3P05_17635</name>
</gene>
<name>A0ABT0PK29_9GAMM</name>
<evidence type="ECO:0000256" key="5">
    <source>
        <dbReference type="ARBA" id="ARBA00022519"/>
    </source>
</evidence>
<dbReference type="SMART" id="SM00388">
    <property type="entry name" value="HisKA"/>
    <property type="match status" value="1"/>
</dbReference>
<feature type="transmembrane region" description="Helical" evidence="15">
    <location>
        <begin position="194"/>
        <end position="216"/>
    </location>
</feature>
<dbReference type="EMBL" id="JAMFLX010000031">
    <property type="protein sequence ID" value="MCL6271744.1"/>
    <property type="molecule type" value="Genomic_DNA"/>
</dbReference>
<dbReference type="SMART" id="SM00387">
    <property type="entry name" value="HATPase_c"/>
    <property type="match status" value="1"/>
</dbReference>
<keyword evidence="5" id="KW-0997">Cell inner membrane</keyword>
<dbReference type="PANTHER" id="PTHR44936:SF5">
    <property type="entry name" value="SENSOR HISTIDINE KINASE ENVZ"/>
    <property type="match status" value="1"/>
</dbReference>
<evidence type="ECO:0000256" key="8">
    <source>
        <dbReference type="ARBA" id="ARBA00022692"/>
    </source>
</evidence>
<evidence type="ECO:0000256" key="15">
    <source>
        <dbReference type="SAM" id="Phobius"/>
    </source>
</evidence>
<dbReference type="SUPFAM" id="SSF55874">
    <property type="entry name" value="ATPase domain of HSP90 chaperone/DNA topoisomerase II/histidine kinase"/>
    <property type="match status" value="1"/>
</dbReference>
<keyword evidence="19" id="KW-1185">Reference proteome</keyword>
<evidence type="ECO:0000313" key="18">
    <source>
        <dbReference type="EMBL" id="MCL6271744.1"/>
    </source>
</evidence>
<keyword evidence="8 15" id="KW-0812">Transmembrane</keyword>
<dbReference type="CDD" id="cd06225">
    <property type="entry name" value="HAMP"/>
    <property type="match status" value="1"/>
</dbReference>
<evidence type="ECO:0000256" key="2">
    <source>
        <dbReference type="ARBA" id="ARBA00004429"/>
    </source>
</evidence>
<dbReference type="Gene3D" id="3.30.565.10">
    <property type="entry name" value="Histidine kinase-like ATPase, C-terminal domain"/>
    <property type="match status" value="1"/>
</dbReference>
<keyword evidence="13" id="KW-0902">Two-component regulatory system</keyword>
<dbReference type="InterPro" id="IPR003661">
    <property type="entry name" value="HisK_dim/P_dom"/>
</dbReference>
<keyword evidence="9" id="KW-0547">Nucleotide-binding</keyword>
<dbReference type="PRINTS" id="PR00344">
    <property type="entry name" value="BCTRLSENSOR"/>
</dbReference>
<dbReference type="InterPro" id="IPR003594">
    <property type="entry name" value="HATPase_dom"/>
</dbReference>